<organism evidence="5 6">
    <name type="scientific">Litoribrevibacter albus</name>
    <dbReference type="NCBI Taxonomy" id="1473156"/>
    <lineage>
        <taxon>Bacteria</taxon>
        <taxon>Pseudomonadati</taxon>
        <taxon>Pseudomonadota</taxon>
        <taxon>Gammaproteobacteria</taxon>
        <taxon>Oceanospirillales</taxon>
        <taxon>Oceanospirillaceae</taxon>
        <taxon>Litoribrevibacter</taxon>
    </lineage>
</organism>
<reference evidence="5" key="2">
    <citation type="submission" date="2023-01" db="EMBL/GenBank/DDBJ databases">
        <title>Draft genome sequence of Litoribrevibacter albus strain NBRC 110071.</title>
        <authorList>
            <person name="Sun Q."/>
            <person name="Mori K."/>
        </authorList>
    </citation>
    <scope>NUCLEOTIDE SEQUENCE</scope>
    <source>
        <strain evidence="5">NBRC 110071</strain>
    </source>
</reference>
<comment type="pathway">
    <text evidence="1">Siderophore biosynthesis.</text>
</comment>
<proteinExistence type="predicted"/>
<dbReference type="EMBL" id="BSNM01000016">
    <property type="protein sequence ID" value="GLQ32863.1"/>
    <property type="molecule type" value="Genomic_DNA"/>
</dbReference>
<dbReference type="GO" id="GO:0019290">
    <property type="term" value="P:siderophore biosynthetic process"/>
    <property type="evidence" value="ECO:0007669"/>
    <property type="project" value="InterPro"/>
</dbReference>
<keyword evidence="6" id="KW-1185">Reference proteome</keyword>
<dbReference type="PANTHER" id="PTHR34384:SF6">
    <property type="entry name" value="STAPHYLOFERRIN B SYNTHASE"/>
    <property type="match status" value="1"/>
</dbReference>
<dbReference type="PANTHER" id="PTHR34384">
    <property type="entry name" value="L-2,3-DIAMINOPROPANOATE--CITRATE LIGASE"/>
    <property type="match status" value="1"/>
</dbReference>
<evidence type="ECO:0000256" key="1">
    <source>
        <dbReference type="ARBA" id="ARBA00004924"/>
    </source>
</evidence>
<dbReference type="AlphaFoldDB" id="A0AA37W8S7"/>
<accession>A0AA37W8S7</accession>
<protein>
    <submittedName>
        <fullName evidence="5">Siderophore biosynthesis protein IucA</fullName>
    </submittedName>
</protein>
<dbReference type="InterPro" id="IPR007310">
    <property type="entry name" value="Aerobactin_biosyn_IucA/IucC_N"/>
</dbReference>
<gene>
    <name evidence="5" type="ORF">GCM10007876_33420</name>
</gene>
<dbReference type="InterPro" id="IPR022770">
    <property type="entry name" value="IucA/IucC-like_C"/>
</dbReference>
<dbReference type="GO" id="GO:0016881">
    <property type="term" value="F:acid-amino acid ligase activity"/>
    <property type="evidence" value="ECO:0007669"/>
    <property type="project" value="UniProtKB-ARBA"/>
</dbReference>
<dbReference type="Gene3D" id="1.10.510.40">
    <property type="match status" value="1"/>
</dbReference>
<reference evidence="5" key="1">
    <citation type="journal article" date="2014" name="Int. J. Syst. Evol. Microbiol.">
        <title>Complete genome sequence of Corynebacterium casei LMG S-19264T (=DSM 44701T), isolated from a smear-ripened cheese.</title>
        <authorList>
            <consortium name="US DOE Joint Genome Institute (JGI-PGF)"/>
            <person name="Walter F."/>
            <person name="Albersmeier A."/>
            <person name="Kalinowski J."/>
            <person name="Ruckert C."/>
        </authorList>
    </citation>
    <scope>NUCLEOTIDE SEQUENCE</scope>
    <source>
        <strain evidence="5">NBRC 110071</strain>
    </source>
</reference>
<feature type="domain" description="Aerobactin siderophore biosynthesis IucA/IucC-like C-terminal" evidence="4">
    <location>
        <begin position="403"/>
        <end position="550"/>
    </location>
</feature>
<evidence type="ECO:0000256" key="2">
    <source>
        <dbReference type="SAM" id="MobiDB-lite"/>
    </source>
</evidence>
<evidence type="ECO:0000259" key="3">
    <source>
        <dbReference type="Pfam" id="PF04183"/>
    </source>
</evidence>
<sequence>MFEALLFEQVIDYQFTPRTDAPGVFTFSLGDIDYQARGYIAGFSRIRLDQDSVVKCSSDAEHTASPELSDILNALPTTPAIKRKLSEQLAQTIYLCQWNAEHLPPRGRRAELDYPTLESQLDEGHPYHPCFKARTGFSVADHQAYGPECASPIQLHWLAVRRDLISQSLPPIFSCVPSSPEQSPQEQSPQEQSSSALDDLHFWQQEIGLPGWLDLQQRMNTARLSWRDYTLLPIHPWQWHNLKTKALAEPLATDELVHLGAAGDLYQATISVRSLINISRPEKATIKLPMNMINTSSLRKLTPHSVCSAPAISHWLHQVVSKDQFFQQHPLILLNEFAGILVEDQGDHWQSVLSGQLGVIFRESLFPYLKPQQQALPFTAIYAQEHDDQPLIQPWIERYGLENWFSQLIDVAVIPVWHLLVKHGLAVEAHGQNMVLVHQDGRPQALILRDFHESVEYVEDYLAEPALKPDFEQLNPCYREAPDNEYYWMSSVEALRELIIDTLFVFNLSELACVFERHFDVTETSFWQTIYQRLQAYAKQGHCSQSRLDRMPINQREISTESLIAKKLADVEEDHFHHAINNPFAGLPPLSV</sequence>
<dbReference type="Pfam" id="PF04183">
    <property type="entry name" value="IucA_IucC"/>
    <property type="match status" value="1"/>
</dbReference>
<evidence type="ECO:0000313" key="6">
    <source>
        <dbReference type="Proteomes" id="UP001161389"/>
    </source>
</evidence>
<evidence type="ECO:0000313" key="5">
    <source>
        <dbReference type="EMBL" id="GLQ32863.1"/>
    </source>
</evidence>
<dbReference type="InterPro" id="IPR037455">
    <property type="entry name" value="LucA/IucC-like"/>
</dbReference>
<evidence type="ECO:0000259" key="4">
    <source>
        <dbReference type="Pfam" id="PF06276"/>
    </source>
</evidence>
<dbReference type="Gene3D" id="6.10.250.3370">
    <property type="match status" value="1"/>
</dbReference>
<comment type="caution">
    <text evidence="5">The sequence shown here is derived from an EMBL/GenBank/DDBJ whole genome shotgun (WGS) entry which is preliminary data.</text>
</comment>
<name>A0AA37W8S7_9GAMM</name>
<feature type="region of interest" description="Disordered" evidence="2">
    <location>
        <begin position="176"/>
        <end position="195"/>
    </location>
</feature>
<dbReference type="Pfam" id="PF06276">
    <property type="entry name" value="FhuF"/>
    <property type="match status" value="1"/>
</dbReference>
<feature type="domain" description="Aerobactin siderophore biosynthesis IucA/IucC N-terminal" evidence="3">
    <location>
        <begin position="114"/>
        <end position="382"/>
    </location>
</feature>
<dbReference type="Proteomes" id="UP001161389">
    <property type="component" value="Unassembled WGS sequence"/>
</dbReference>
<feature type="compositionally biased region" description="Low complexity" evidence="2">
    <location>
        <begin position="177"/>
        <end position="195"/>
    </location>
</feature>